<evidence type="ECO:0000256" key="1">
    <source>
        <dbReference type="SAM" id="MobiDB-lite"/>
    </source>
</evidence>
<name>A0ABY6K7W0_9ARAC</name>
<evidence type="ECO:0000313" key="2">
    <source>
        <dbReference type="EMBL" id="UYV63782.1"/>
    </source>
</evidence>
<gene>
    <name evidence="2" type="ORF">LAZ67_2005601</name>
</gene>
<sequence length="86" mass="9691">MVADNEGESIQYLLAHQNFVDAIEDPECQQSVRRSNAKTLQESLIQALKFEAARDATRGYQKVMRLMNTDESQKDGDIKGTISQSQ</sequence>
<feature type="region of interest" description="Disordered" evidence="1">
    <location>
        <begin position="67"/>
        <end position="86"/>
    </location>
</feature>
<organism evidence="2 3">
    <name type="scientific">Cordylochernes scorpioides</name>
    <dbReference type="NCBI Taxonomy" id="51811"/>
    <lineage>
        <taxon>Eukaryota</taxon>
        <taxon>Metazoa</taxon>
        <taxon>Ecdysozoa</taxon>
        <taxon>Arthropoda</taxon>
        <taxon>Chelicerata</taxon>
        <taxon>Arachnida</taxon>
        <taxon>Pseudoscorpiones</taxon>
        <taxon>Cheliferoidea</taxon>
        <taxon>Chernetidae</taxon>
        <taxon>Cordylochernes</taxon>
    </lineage>
</organism>
<protein>
    <submittedName>
        <fullName evidence="2">Uncharacterized protein</fullName>
    </submittedName>
</protein>
<dbReference type="Proteomes" id="UP001235939">
    <property type="component" value="Chromosome 02"/>
</dbReference>
<evidence type="ECO:0000313" key="3">
    <source>
        <dbReference type="Proteomes" id="UP001235939"/>
    </source>
</evidence>
<proteinExistence type="predicted"/>
<accession>A0ABY6K7W0</accession>
<reference evidence="2 3" key="1">
    <citation type="submission" date="2022-01" db="EMBL/GenBank/DDBJ databases">
        <title>A chromosomal length assembly of Cordylochernes scorpioides.</title>
        <authorList>
            <person name="Zeh D."/>
            <person name="Zeh J."/>
        </authorList>
    </citation>
    <scope>NUCLEOTIDE SEQUENCE [LARGE SCALE GENOMIC DNA]</scope>
    <source>
        <strain evidence="2">IN4F17</strain>
        <tissue evidence="2">Whole Body</tissue>
    </source>
</reference>
<keyword evidence="3" id="KW-1185">Reference proteome</keyword>
<dbReference type="EMBL" id="CP092864">
    <property type="protein sequence ID" value="UYV63782.1"/>
    <property type="molecule type" value="Genomic_DNA"/>
</dbReference>